<keyword evidence="2" id="KW-1133">Transmembrane helix</keyword>
<keyword evidence="2" id="KW-0812">Transmembrane</keyword>
<keyword evidence="2" id="KW-0472">Membrane</keyword>
<dbReference type="Proteomes" id="UP000616724">
    <property type="component" value="Unassembled WGS sequence"/>
</dbReference>
<feature type="region of interest" description="Disordered" evidence="1">
    <location>
        <begin position="302"/>
        <end position="338"/>
    </location>
</feature>
<evidence type="ECO:0000256" key="1">
    <source>
        <dbReference type="SAM" id="MobiDB-lite"/>
    </source>
</evidence>
<accession>A0A8J3RQP7</accession>
<feature type="transmembrane region" description="Helical" evidence="2">
    <location>
        <begin position="47"/>
        <end position="65"/>
    </location>
</feature>
<feature type="region of interest" description="Disordered" evidence="1">
    <location>
        <begin position="83"/>
        <end position="108"/>
    </location>
</feature>
<name>A0A8J3RQP7_9ACTN</name>
<keyword evidence="4" id="KW-1185">Reference proteome</keyword>
<comment type="caution">
    <text evidence="3">The sequence shown here is derived from an EMBL/GenBank/DDBJ whole genome shotgun (WGS) entry which is preliminary data.</text>
</comment>
<organism evidence="3 4">
    <name type="scientific">Planobispora longispora</name>
    <dbReference type="NCBI Taxonomy" id="28887"/>
    <lineage>
        <taxon>Bacteria</taxon>
        <taxon>Bacillati</taxon>
        <taxon>Actinomycetota</taxon>
        <taxon>Actinomycetes</taxon>
        <taxon>Streptosporangiales</taxon>
        <taxon>Streptosporangiaceae</taxon>
        <taxon>Planobispora</taxon>
    </lineage>
</organism>
<dbReference type="RefSeq" id="WP_203895549.1">
    <property type="nucleotide sequence ID" value="NZ_BOOH01000069.1"/>
</dbReference>
<evidence type="ECO:0000256" key="2">
    <source>
        <dbReference type="SAM" id="Phobius"/>
    </source>
</evidence>
<evidence type="ECO:0000313" key="4">
    <source>
        <dbReference type="Proteomes" id="UP000616724"/>
    </source>
</evidence>
<dbReference type="EMBL" id="BOOH01000069">
    <property type="protein sequence ID" value="GIH81146.1"/>
    <property type="molecule type" value="Genomic_DNA"/>
</dbReference>
<gene>
    <name evidence="3" type="ORF">Plo01_75750</name>
</gene>
<reference evidence="3 4" key="1">
    <citation type="submission" date="2021-01" db="EMBL/GenBank/DDBJ databases">
        <title>Whole genome shotgun sequence of Planobispora longispora NBRC 13918.</title>
        <authorList>
            <person name="Komaki H."/>
            <person name="Tamura T."/>
        </authorList>
    </citation>
    <scope>NUCLEOTIDE SEQUENCE [LARGE SCALE GENOMIC DNA]</scope>
    <source>
        <strain evidence="3 4">NBRC 13918</strain>
    </source>
</reference>
<sequence length="338" mass="37897">MSEHDIDRRFKELTSQIDAEERERMARAARREWAAHPRNRRRRRWRLTALVTAVAVAAAGGVIAYRPDLLEGVVTALSERLEKGSRPAPVPGPVPEETTPVKVSPFEGSPAIDYPEGVEGLAMPEAKATGGLSEKDVATALKRTRELLKASNLDRRVLFEAGHKPFSRLLHPQIREWFLKNLDRRKPREDGFNTRYWLTSFAPETAEPVTDVIKVHGRTKLSPFKSRGRTGVRIKVNYLFVYAVQRPGQPHTAMRVVAHNVGEIEVHRENGELVIWVRNWNSEGTAGARCDVGDGFVHPSYEDSPADREVAKATGAPVDPYDLEDETRQEGCRLTTGT</sequence>
<feature type="compositionally biased region" description="Low complexity" evidence="1">
    <location>
        <begin position="95"/>
        <end position="105"/>
    </location>
</feature>
<proteinExistence type="predicted"/>
<protein>
    <submittedName>
        <fullName evidence="3">Uncharacterized protein</fullName>
    </submittedName>
</protein>
<evidence type="ECO:0000313" key="3">
    <source>
        <dbReference type="EMBL" id="GIH81146.1"/>
    </source>
</evidence>
<dbReference type="AlphaFoldDB" id="A0A8J3RQP7"/>